<feature type="domain" description="Alcohol dehydrogenase-like N-terminal" evidence="3">
    <location>
        <begin position="46"/>
        <end position="180"/>
    </location>
</feature>
<dbReference type="InterPro" id="IPR050129">
    <property type="entry name" value="Zn_alcohol_dh"/>
</dbReference>
<feature type="domain" description="Alcohol dehydrogenase-like C-terminal" evidence="2">
    <location>
        <begin position="219"/>
        <end position="352"/>
    </location>
</feature>
<sequence length="409" mass="44752">MKALQFLADPEPWPYPVGPEDPLLLQHLATTPMALLDLPDPTLIDDDWLVLRTRLTGICGSDSKQVLMDFEDAGDNMMTAFITFPQVLGHEVVATIEQMGPAVEGFEPGQRVVLYPNIGCRARGLSPLCPACERGDYSICQRFWEGRLSTGIHTGNAVEATGGFAEFLPAHTSMCLPIPDQISDELAVLADPWSVSFHAITRNPPAPGSRVLVYGSGALGSTAAAILTQLYDCSVAVVAKWDAQRDLASSRGATVFHSDPTEALIEQLAEWSGGILRHPWEGLPVCFPGAIDVVYDTVGSPTTVEVALRVLAERGRLVQLGVSSPGRFEWTPWYFKELQLIGSNAFGVETFEGQTKHAYEHFFDLILAGRLDLSGLLTHQFRLEEWREAFTAIVHQGETGAIKVAFDYR</sequence>
<dbReference type="SUPFAM" id="SSF51735">
    <property type="entry name" value="NAD(P)-binding Rossmann-fold domains"/>
    <property type="match status" value="1"/>
</dbReference>
<dbReference type="InterPro" id="IPR011032">
    <property type="entry name" value="GroES-like_sf"/>
</dbReference>
<evidence type="ECO:0000313" key="5">
    <source>
        <dbReference type="EMBL" id="CAB4977249.1"/>
    </source>
</evidence>
<dbReference type="PANTHER" id="PTHR43401:SF2">
    <property type="entry name" value="L-THREONINE 3-DEHYDROGENASE"/>
    <property type="match status" value="1"/>
</dbReference>
<accession>A0A6J7MFN3</accession>
<dbReference type="Pfam" id="PF00107">
    <property type="entry name" value="ADH_zinc_N"/>
    <property type="match status" value="1"/>
</dbReference>
<dbReference type="EMBL" id="CAFBPW010000013">
    <property type="protein sequence ID" value="CAB5026122.1"/>
    <property type="molecule type" value="Genomic_DNA"/>
</dbReference>
<keyword evidence="1" id="KW-0560">Oxidoreductase</keyword>
<dbReference type="PANTHER" id="PTHR43401">
    <property type="entry name" value="L-THREONINE 3-DEHYDROGENASE"/>
    <property type="match status" value="1"/>
</dbReference>
<evidence type="ECO:0000313" key="7">
    <source>
        <dbReference type="EMBL" id="CAB5059258.1"/>
    </source>
</evidence>
<dbReference type="InterPro" id="IPR013154">
    <property type="entry name" value="ADH-like_N"/>
</dbReference>
<evidence type="ECO:0000259" key="3">
    <source>
        <dbReference type="Pfam" id="PF08240"/>
    </source>
</evidence>
<reference evidence="5" key="1">
    <citation type="submission" date="2020-05" db="EMBL/GenBank/DDBJ databases">
        <authorList>
            <person name="Chiriac C."/>
            <person name="Salcher M."/>
            <person name="Ghai R."/>
            <person name="Kavagutti S V."/>
        </authorList>
    </citation>
    <scope>NUCLEOTIDE SEQUENCE</scope>
</reference>
<dbReference type="GO" id="GO:0016491">
    <property type="term" value="F:oxidoreductase activity"/>
    <property type="evidence" value="ECO:0007669"/>
    <property type="project" value="UniProtKB-KW"/>
</dbReference>
<evidence type="ECO:0000259" key="2">
    <source>
        <dbReference type="Pfam" id="PF00107"/>
    </source>
</evidence>
<dbReference type="InterPro" id="IPR013149">
    <property type="entry name" value="ADH-like_C"/>
</dbReference>
<dbReference type="Gene3D" id="3.40.50.720">
    <property type="entry name" value="NAD(P)-binding Rossmann-like Domain"/>
    <property type="match status" value="1"/>
</dbReference>
<organism evidence="5">
    <name type="scientific">freshwater metagenome</name>
    <dbReference type="NCBI Taxonomy" id="449393"/>
    <lineage>
        <taxon>unclassified sequences</taxon>
        <taxon>metagenomes</taxon>
        <taxon>ecological metagenomes</taxon>
    </lineage>
</organism>
<dbReference type="Pfam" id="PF08240">
    <property type="entry name" value="ADH_N"/>
    <property type="match status" value="1"/>
</dbReference>
<evidence type="ECO:0000313" key="6">
    <source>
        <dbReference type="EMBL" id="CAB5026122.1"/>
    </source>
</evidence>
<proteinExistence type="predicted"/>
<dbReference type="Gene3D" id="3.90.180.10">
    <property type="entry name" value="Medium-chain alcohol dehydrogenases, catalytic domain"/>
    <property type="match status" value="1"/>
</dbReference>
<dbReference type="SUPFAM" id="SSF50129">
    <property type="entry name" value="GroES-like"/>
    <property type="match status" value="1"/>
</dbReference>
<dbReference type="EMBL" id="CAEZXS010000062">
    <property type="protein sequence ID" value="CAB4695730.1"/>
    <property type="molecule type" value="Genomic_DNA"/>
</dbReference>
<evidence type="ECO:0000256" key="1">
    <source>
        <dbReference type="ARBA" id="ARBA00023002"/>
    </source>
</evidence>
<name>A0A6J7MFN3_9ZZZZ</name>
<dbReference type="AlphaFoldDB" id="A0A6J7MFN3"/>
<dbReference type="EMBL" id="CAFBQW010000002">
    <property type="protein sequence ID" value="CAB5059258.1"/>
    <property type="molecule type" value="Genomic_DNA"/>
</dbReference>
<dbReference type="EMBL" id="CAFBOG010000060">
    <property type="protein sequence ID" value="CAB4977249.1"/>
    <property type="molecule type" value="Genomic_DNA"/>
</dbReference>
<protein>
    <submittedName>
        <fullName evidence="5">Unannotated protein</fullName>
    </submittedName>
</protein>
<dbReference type="InterPro" id="IPR036291">
    <property type="entry name" value="NAD(P)-bd_dom_sf"/>
</dbReference>
<evidence type="ECO:0000313" key="4">
    <source>
        <dbReference type="EMBL" id="CAB4695730.1"/>
    </source>
</evidence>
<gene>
    <name evidence="4" type="ORF">UFOPK2582_00672</name>
    <name evidence="5" type="ORF">UFOPK3914_00811</name>
    <name evidence="6" type="ORF">UFOPK4173_00227</name>
    <name evidence="7" type="ORF">UFOPK4354_00039</name>
</gene>